<dbReference type="Pfam" id="PF00076">
    <property type="entry name" value="RRM_1"/>
    <property type="match status" value="1"/>
</dbReference>
<dbReference type="SUPFAM" id="SSF54928">
    <property type="entry name" value="RNA-binding domain, RBD"/>
    <property type="match status" value="1"/>
</dbReference>
<evidence type="ECO:0000256" key="1">
    <source>
        <dbReference type="ARBA" id="ARBA00022884"/>
    </source>
</evidence>
<protein>
    <recommendedName>
        <fullName evidence="2">RRM domain-containing protein</fullName>
    </recommendedName>
</protein>
<proteinExistence type="predicted"/>
<dbReference type="SMART" id="SM00360">
    <property type="entry name" value="RRM"/>
    <property type="match status" value="1"/>
</dbReference>
<accession>A0A2W1JQE8</accession>
<dbReference type="AlphaFoldDB" id="A0A2W1JQE8"/>
<dbReference type="RefSeq" id="WP_110984535.1">
    <property type="nucleotide sequence ID" value="NZ_CAWNWM010000001.1"/>
</dbReference>
<dbReference type="Gene3D" id="3.30.70.330">
    <property type="match status" value="1"/>
</dbReference>
<dbReference type="Proteomes" id="UP000248857">
    <property type="component" value="Unassembled WGS sequence"/>
</dbReference>
<sequence>MGIYIGNLNYDVTEEELKAVLTAYGTVQKLHLPVDRETGRKRGFGFIDMANDTEEETVISELDGAEWMGRQMKVNKARPRESRPNKTW</sequence>
<dbReference type="GO" id="GO:0003723">
    <property type="term" value="F:RNA binding"/>
    <property type="evidence" value="ECO:0007669"/>
    <property type="project" value="UniProtKB-KW"/>
</dbReference>
<reference evidence="3 4" key="1">
    <citation type="journal article" date="2018" name="Sci. Rep.">
        <title>A novel species of the marine cyanobacterium Acaryochloris with a unique pigment content and lifestyle.</title>
        <authorList>
            <person name="Partensky F."/>
            <person name="Six C."/>
            <person name="Ratin M."/>
            <person name="Garczarek L."/>
            <person name="Vaulot D."/>
            <person name="Probert I."/>
            <person name="Calteau A."/>
            <person name="Gourvil P."/>
            <person name="Marie D."/>
            <person name="Grebert T."/>
            <person name="Bouchier C."/>
            <person name="Le Panse S."/>
            <person name="Gachenot M."/>
            <person name="Rodriguez F."/>
            <person name="Garrido J.L."/>
        </authorList>
    </citation>
    <scope>NUCLEOTIDE SEQUENCE [LARGE SCALE GENOMIC DNA]</scope>
    <source>
        <strain evidence="3 4">RCC1774</strain>
    </source>
</reference>
<dbReference type="InterPro" id="IPR012677">
    <property type="entry name" value="Nucleotide-bd_a/b_plait_sf"/>
</dbReference>
<name>A0A2W1JQE8_9CYAN</name>
<comment type="caution">
    <text evidence="3">The sequence shown here is derived from an EMBL/GenBank/DDBJ whole genome shotgun (WGS) entry which is preliminary data.</text>
</comment>
<gene>
    <name evidence="3" type="ORF">C1752_00166</name>
</gene>
<dbReference type="InterPro" id="IPR035979">
    <property type="entry name" value="RBD_domain_sf"/>
</dbReference>
<evidence type="ECO:0000313" key="4">
    <source>
        <dbReference type="Proteomes" id="UP000248857"/>
    </source>
</evidence>
<keyword evidence="4" id="KW-1185">Reference proteome</keyword>
<keyword evidence="1" id="KW-0694">RNA-binding</keyword>
<evidence type="ECO:0000313" key="3">
    <source>
        <dbReference type="EMBL" id="PZD75489.1"/>
    </source>
</evidence>
<dbReference type="PANTHER" id="PTHR48027">
    <property type="entry name" value="HETEROGENEOUS NUCLEAR RIBONUCLEOPROTEIN 87F-RELATED"/>
    <property type="match status" value="1"/>
</dbReference>
<organism evidence="3 4">
    <name type="scientific">Acaryochloris thomasi RCC1774</name>
    <dbReference type="NCBI Taxonomy" id="1764569"/>
    <lineage>
        <taxon>Bacteria</taxon>
        <taxon>Bacillati</taxon>
        <taxon>Cyanobacteriota</taxon>
        <taxon>Cyanophyceae</taxon>
        <taxon>Acaryochloridales</taxon>
        <taxon>Acaryochloridaceae</taxon>
        <taxon>Acaryochloris</taxon>
        <taxon>Acaryochloris thomasi</taxon>
    </lineage>
</organism>
<dbReference type="PROSITE" id="PS50102">
    <property type="entry name" value="RRM"/>
    <property type="match status" value="1"/>
</dbReference>
<feature type="domain" description="RRM" evidence="2">
    <location>
        <begin position="1"/>
        <end position="79"/>
    </location>
</feature>
<dbReference type="InterPro" id="IPR000504">
    <property type="entry name" value="RRM_dom"/>
</dbReference>
<evidence type="ECO:0000259" key="2">
    <source>
        <dbReference type="PROSITE" id="PS50102"/>
    </source>
</evidence>
<dbReference type="OrthoDB" id="465979at2"/>
<dbReference type="EMBL" id="PQWO01000001">
    <property type="protein sequence ID" value="PZD75489.1"/>
    <property type="molecule type" value="Genomic_DNA"/>
</dbReference>
<dbReference type="InterPro" id="IPR052462">
    <property type="entry name" value="SLIRP/GR-RBP-like"/>
</dbReference>